<comment type="caution">
    <text evidence="2">The sequence shown here is derived from an EMBL/GenBank/DDBJ whole genome shotgun (WGS) entry which is preliminary data.</text>
</comment>
<accession>A0A7V2WVG9</accession>
<proteinExistence type="predicted"/>
<dbReference type="AlphaFoldDB" id="A0A7V2WVG9"/>
<dbReference type="Pfam" id="PF07394">
    <property type="entry name" value="DUF1501"/>
    <property type="match status" value="1"/>
</dbReference>
<name>A0A7V2WVG9_LEUMU</name>
<dbReference type="InterPro" id="IPR010869">
    <property type="entry name" value="DUF1501"/>
</dbReference>
<sequence length="385" mass="43002">MKRRTFIKYSSLAGSLPLATGLLSENAQAGQERNISASRKRIVVLVELLGGNDGLNTLIPFTDPLYYKLRPTIAIPRKSMLPITRSLAMHPSLRPLQQYWQRKEMAWIQGVGYPRSNRSHFRAKDIWDSASNYNQRIDQGWVASLLGASHDITGVAINSDLGPLLGDHTNSLKINDIAAFVHSNQNLKARSSNTSNNSLTHLLKTERIVAESTAILKESLVRAHDPSRNFPRSSFGKELASIARLINSGVDIPVYKITLGNFDTHAVQSHQHTRLLKMLAESLHAFALNMKRSGQWNNVMLMTYSEFGRQVAENDSRGTDHGEAAAHLVMGGHVRGGVYGKNPDLRRLSKNALRHSVDFRSVYGTVASRWWGLKNPWNRPLVPFV</sequence>
<evidence type="ECO:0000256" key="1">
    <source>
        <dbReference type="SAM" id="SignalP"/>
    </source>
</evidence>
<evidence type="ECO:0000313" key="2">
    <source>
        <dbReference type="EMBL" id="HFC93098.1"/>
    </source>
</evidence>
<feature type="signal peptide" evidence="1">
    <location>
        <begin position="1"/>
        <end position="29"/>
    </location>
</feature>
<dbReference type="PANTHER" id="PTHR43737:SF1">
    <property type="entry name" value="DUF1501 DOMAIN-CONTAINING PROTEIN"/>
    <property type="match status" value="1"/>
</dbReference>
<protein>
    <submittedName>
        <fullName evidence="2">DUF1501 domain-containing protein</fullName>
    </submittedName>
</protein>
<dbReference type="PANTHER" id="PTHR43737">
    <property type="entry name" value="BLL7424 PROTEIN"/>
    <property type="match status" value="1"/>
</dbReference>
<gene>
    <name evidence="2" type="ORF">ENJ51_09835</name>
</gene>
<dbReference type="Proteomes" id="UP000885750">
    <property type="component" value="Unassembled WGS sequence"/>
</dbReference>
<keyword evidence="1" id="KW-0732">Signal</keyword>
<organism evidence="2">
    <name type="scientific">Leucothrix mucor</name>
    <dbReference type="NCBI Taxonomy" id="45248"/>
    <lineage>
        <taxon>Bacteria</taxon>
        <taxon>Pseudomonadati</taxon>
        <taxon>Pseudomonadota</taxon>
        <taxon>Gammaproteobacteria</taxon>
        <taxon>Thiotrichales</taxon>
        <taxon>Thiotrichaceae</taxon>
        <taxon>Leucothrix</taxon>
    </lineage>
</organism>
<feature type="chain" id="PRO_5030828875" evidence="1">
    <location>
        <begin position="30"/>
        <end position="385"/>
    </location>
</feature>
<reference evidence="2" key="1">
    <citation type="journal article" date="2020" name="mSystems">
        <title>Genome- and Community-Level Interaction Insights into Carbon Utilization and Element Cycling Functions of Hydrothermarchaeota in Hydrothermal Sediment.</title>
        <authorList>
            <person name="Zhou Z."/>
            <person name="Liu Y."/>
            <person name="Xu W."/>
            <person name="Pan J."/>
            <person name="Luo Z.H."/>
            <person name="Li M."/>
        </authorList>
    </citation>
    <scope>NUCLEOTIDE SEQUENCE [LARGE SCALE GENOMIC DNA]</scope>
    <source>
        <strain evidence="2">HyVt-493</strain>
    </source>
</reference>
<dbReference type="EMBL" id="DRMS01000369">
    <property type="protein sequence ID" value="HFC93098.1"/>
    <property type="molecule type" value="Genomic_DNA"/>
</dbReference>